<evidence type="ECO:0000256" key="6">
    <source>
        <dbReference type="ARBA" id="ARBA00047334"/>
    </source>
</evidence>
<protein>
    <recommendedName>
        <fullName evidence="9">Thiamine-phosphate synthase</fullName>
        <shortName evidence="9">TP synthase</shortName>
        <shortName evidence="9">TPS</shortName>
        <ecNumber evidence="9">2.5.1.3</ecNumber>
    </recommendedName>
    <alternativeName>
        <fullName evidence="9">Thiamine-phosphate pyrophosphorylase</fullName>
        <shortName evidence="9">TMP pyrophosphorylase</shortName>
        <shortName evidence="9">TMP-PPase</shortName>
    </alternativeName>
</protein>
<dbReference type="GO" id="GO:0000287">
    <property type="term" value="F:magnesium ion binding"/>
    <property type="evidence" value="ECO:0007669"/>
    <property type="project" value="UniProtKB-UniRule"/>
</dbReference>
<feature type="binding site" evidence="9">
    <location>
        <begin position="187"/>
        <end position="188"/>
    </location>
    <ligand>
        <name>2-[(2R,5Z)-2-carboxy-4-methylthiazol-5(2H)-ylidene]ethyl phosphate</name>
        <dbReference type="ChEBI" id="CHEBI:62899"/>
    </ligand>
</feature>
<accession>A0A540VG00</accession>
<name>A0A540VG00_9CHLR</name>
<sequence length="228" mass="23383">MKCDVDWSVYVITDRRVVGGRDLLTAVRAAIQGGATVVQLRDKGATTRELLELGRALHQLTQAAGIPLIVNDRVDVALALDAEGVHVGDDDMPPALARALIGPQRLLGVSADSVAVARQAEQAGADYLGVGDVFGTTTKPDAGTPIGLEGLAAIARSVRIPVVGIGGVTLDNAAAVIQAGAAGVAVISAVLGAPDPAVAARTLRSRVRQALVEPSAKNLDEIQEERSP</sequence>
<keyword evidence="5 9" id="KW-0784">Thiamine biosynthesis</keyword>
<feature type="binding site" evidence="9">
    <location>
        <position position="167"/>
    </location>
    <ligand>
        <name>2-[(2R,5Z)-2-carboxy-4-methylthiazol-5(2H)-ylidene]ethyl phosphate</name>
        <dbReference type="ChEBI" id="CHEBI:62899"/>
    </ligand>
</feature>
<evidence type="ECO:0000256" key="7">
    <source>
        <dbReference type="ARBA" id="ARBA00047851"/>
    </source>
</evidence>
<dbReference type="InterPro" id="IPR036206">
    <property type="entry name" value="ThiamineP_synth_sf"/>
</dbReference>
<keyword evidence="3 9" id="KW-0479">Metal-binding</keyword>
<keyword evidence="2 9" id="KW-0808">Transferase</keyword>
<evidence type="ECO:0000256" key="5">
    <source>
        <dbReference type="ARBA" id="ARBA00022977"/>
    </source>
</evidence>
<dbReference type="OrthoDB" id="9812206at2"/>
<dbReference type="PANTHER" id="PTHR20857">
    <property type="entry name" value="THIAMINE-PHOSPHATE PYROPHOSPHORYLASE"/>
    <property type="match status" value="1"/>
</dbReference>
<dbReference type="GO" id="GO:0009228">
    <property type="term" value="P:thiamine biosynthetic process"/>
    <property type="evidence" value="ECO:0007669"/>
    <property type="project" value="UniProtKB-KW"/>
</dbReference>
<dbReference type="UniPathway" id="UPA00060">
    <property type="reaction ID" value="UER00141"/>
</dbReference>
<feature type="binding site" evidence="9">
    <location>
        <begin position="136"/>
        <end position="138"/>
    </location>
    <ligand>
        <name>2-[(2R,5Z)-2-carboxy-4-methylthiazol-5(2H)-ylidene]ethyl phosphate</name>
        <dbReference type="ChEBI" id="CHEBI:62899"/>
    </ligand>
</feature>
<dbReference type="HAMAP" id="MF_00097">
    <property type="entry name" value="TMP_synthase"/>
    <property type="match status" value="1"/>
</dbReference>
<dbReference type="CDD" id="cd00564">
    <property type="entry name" value="TMP_TenI"/>
    <property type="match status" value="1"/>
</dbReference>
<keyword evidence="4 9" id="KW-0460">Magnesium</keyword>
<feature type="binding site" evidence="9">
    <location>
        <begin position="39"/>
        <end position="43"/>
    </location>
    <ligand>
        <name>4-amino-2-methyl-5-(diphosphooxymethyl)pyrimidine</name>
        <dbReference type="ChEBI" id="CHEBI:57841"/>
    </ligand>
</feature>
<evidence type="ECO:0000256" key="8">
    <source>
        <dbReference type="ARBA" id="ARBA00047883"/>
    </source>
</evidence>
<feature type="binding site" evidence="9">
    <location>
        <position position="71"/>
    </location>
    <ligand>
        <name>4-amino-2-methyl-5-(diphosphooxymethyl)pyrimidine</name>
        <dbReference type="ChEBI" id="CHEBI:57841"/>
    </ligand>
</feature>
<dbReference type="NCBIfam" id="TIGR00693">
    <property type="entry name" value="thiE"/>
    <property type="match status" value="1"/>
</dbReference>
<evidence type="ECO:0000256" key="11">
    <source>
        <dbReference type="RuleBase" id="RU004253"/>
    </source>
</evidence>
<comment type="catalytic activity">
    <reaction evidence="6 9 10">
        <text>4-methyl-5-(2-phosphooxyethyl)-thiazole + 4-amino-2-methyl-5-(diphosphooxymethyl)pyrimidine + H(+) = thiamine phosphate + diphosphate</text>
        <dbReference type="Rhea" id="RHEA:22328"/>
        <dbReference type="ChEBI" id="CHEBI:15378"/>
        <dbReference type="ChEBI" id="CHEBI:33019"/>
        <dbReference type="ChEBI" id="CHEBI:37575"/>
        <dbReference type="ChEBI" id="CHEBI:57841"/>
        <dbReference type="ChEBI" id="CHEBI:58296"/>
        <dbReference type="EC" id="2.5.1.3"/>
    </reaction>
</comment>
<evidence type="ECO:0000256" key="3">
    <source>
        <dbReference type="ARBA" id="ARBA00022723"/>
    </source>
</evidence>
<comment type="cofactor">
    <cofactor evidence="9">
        <name>Mg(2+)</name>
        <dbReference type="ChEBI" id="CHEBI:18420"/>
    </cofactor>
    <text evidence="9">Binds 1 Mg(2+) ion per subunit.</text>
</comment>
<comment type="catalytic activity">
    <reaction evidence="8 9 10">
        <text>2-[(2R,5Z)-2-carboxy-4-methylthiazol-5(2H)-ylidene]ethyl phosphate + 4-amino-2-methyl-5-(diphosphooxymethyl)pyrimidine + 2 H(+) = thiamine phosphate + CO2 + diphosphate</text>
        <dbReference type="Rhea" id="RHEA:47844"/>
        <dbReference type="ChEBI" id="CHEBI:15378"/>
        <dbReference type="ChEBI" id="CHEBI:16526"/>
        <dbReference type="ChEBI" id="CHEBI:33019"/>
        <dbReference type="ChEBI" id="CHEBI:37575"/>
        <dbReference type="ChEBI" id="CHEBI:57841"/>
        <dbReference type="ChEBI" id="CHEBI:62899"/>
        <dbReference type="EC" id="2.5.1.3"/>
    </reaction>
</comment>
<dbReference type="PANTHER" id="PTHR20857:SF15">
    <property type="entry name" value="THIAMINE-PHOSPHATE SYNTHASE"/>
    <property type="match status" value="1"/>
</dbReference>
<dbReference type="GO" id="GO:0004789">
    <property type="term" value="F:thiamine-phosphate diphosphorylase activity"/>
    <property type="evidence" value="ECO:0007669"/>
    <property type="project" value="UniProtKB-UniRule"/>
</dbReference>
<dbReference type="SUPFAM" id="SSF51391">
    <property type="entry name" value="Thiamin phosphate synthase"/>
    <property type="match status" value="1"/>
</dbReference>
<feature type="binding site" evidence="9">
    <location>
        <position position="139"/>
    </location>
    <ligand>
        <name>4-amino-2-methyl-5-(diphosphooxymethyl)pyrimidine</name>
        <dbReference type="ChEBI" id="CHEBI:57841"/>
    </ligand>
</feature>
<dbReference type="EC" id="2.5.1.3" evidence="9"/>
<dbReference type="FunCoup" id="A0A540VG00">
    <property type="interactions" value="362"/>
</dbReference>
<dbReference type="GO" id="GO:0005737">
    <property type="term" value="C:cytoplasm"/>
    <property type="evidence" value="ECO:0007669"/>
    <property type="project" value="TreeGrafter"/>
</dbReference>
<evidence type="ECO:0000256" key="4">
    <source>
        <dbReference type="ARBA" id="ARBA00022842"/>
    </source>
</evidence>
<dbReference type="RefSeq" id="WP_141610224.1">
    <property type="nucleotide sequence ID" value="NZ_VIGC02000012.1"/>
</dbReference>
<feature type="binding site" evidence="9">
    <location>
        <position position="91"/>
    </location>
    <ligand>
        <name>Mg(2+)</name>
        <dbReference type="ChEBI" id="CHEBI:18420"/>
    </ligand>
</feature>
<comment type="function">
    <text evidence="9">Condenses 4-methyl-5-(beta-hydroxyethyl)thiazole monophosphate (THZ-P) and 2-methyl-4-amino-5-hydroxymethyl pyrimidine pyrophosphate (HMP-PP) to form thiamine monophosphate (TMP).</text>
</comment>
<feature type="binding site" evidence="9">
    <location>
        <position position="110"/>
    </location>
    <ligand>
        <name>4-amino-2-methyl-5-(diphosphooxymethyl)pyrimidine</name>
        <dbReference type="ChEBI" id="CHEBI:57841"/>
    </ligand>
</feature>
<evidence type="ECO:0000256" key="2">
    <source>
        <dbReference type="ARBA" id="ARBA00022679"/>
    </source>
</evidence>
<dbReference type="InterPro" id="IPR022998">
    <property type="entry name" value="ThiamineP_synth_TenI"/>
</dbReference>
<evidence type="ECO:0000256" key="9">
    <source>
        <dbReference type="HAMAP-Rule" id="MF_00097"/>
    </source>
</evidence>
<dbReference type="Gene3D" id="3.20.20.70">
    <property type="entry name" value="Aldolase class I"/>
    <property type="match status" value="1"/>
</dbReference>
<organism evidence="13 14">
    <name type="scientific">Litorilinea aerophila</name>
    <dbReference type="NCBI Taxonomy" id="1204385"/>
    <lineage>
        <taxon>Bacteria</taxon>
        <taxon>Bacillati</taxon>
        <taxon>Chloroflexota</taxon>
        <taxon>Caldilineae</taxon>
        <taxon>Caldilineales</taxon>
        <taxon>Caldilineaceae</taxon>
        <taxon>Litorilinea</taxon>
    </lineage>
</organism>
<feature type="binding site" evidence="9">
    <location>
        <position position="72"/>
    </location>
    <ligand>
        <name>Mg(2+)</name>
        <dbReference type="ChEBI" id="CHEBI:18420"/>
    </ligand>
</feature>
<comment type="caution">
    <text evidence="13">The sequence shown here is derived from an EMBL/GenBank/DDBJ whole genome shotgun (WGS) entry which is preliminary data.</text>
</comment>
<proteinExistence type="inferred from homology"/>
<dbReference type="GO" id="GO:0009229">
    <property type="term" value="P:thiamine diphosphate biosynthetic process"/>
    <property type="evidence" value="ECO:0007669"/>
    <property type="project" value="UniProtKB-UniRule"/>
</dbReference>
<evidence type="ECO:0000259" key="12">
    <source>
        <dbReference type="Pfam" id="PF02581"/>
    </source>
</evidence>
<evidence type="ECO:0000256" key="10">
    <source>
        <dbReference type="RuleBase" id="RU003826"/>
    </source>
</evidence>
<dbReference type="Proteomes" id="UP000317371">
    <property type="component" value="Unassembled WGS sequence"/>
</dbReference>
<dbReference type="EMBL" id="VIGC01000012">
    <property type="protein sequence ID" value="TQE95689.1"/>
    <property type="molecule type" value="Genomic_DNA"/>
</dbReference>
<keyword evidence="14" id="KW-1185">Reference proteome</keyword>
<comment type="catalytic activity">
    <reaction evidence="7 9 10">
        <text>2-(2-carboxy-4-methylthiazol-5-yl)ethyl phosphate + 4-amino-2-methyl-5-(diphosphooxymethyl)pyrimidine + 2 H(+) = thiamine phosphate + CO2 + diphosphate</text>
        <dbReference type="Rhea" id="RHEA:47848"/>
        <dbReference type="ChEBI" id="CHEBI:15378"/>
        <dbReference type="ChEBI" id="CHEBI:16526"/>
        <dbReference type="ChEBI" id="CHEBI:33019"/>
        <dbReference type="ChEBI" id="CHEBI:37575"/>
        <dbReference type="ChEBI" id="CHEBI:57841"/>
        <dbReference type="ChEBI" id="CHEBI:62890"/>
        <dbReference type="EC" id="2.5.1.3"/>
    </reaction>
</comment>
<evidence type="ECO:0000256" key="1">
    <source>
        <dbReference type="ARBA" id="ARBA00005165"/>
    </source>
</evidence>
<dbReference type="Pfam" id="PF02581">
    <property type="entry name" value="TMP-TENI"/>
    <property type="match status" value="1"/>
</dbReference>
<evidence type="ECO:0000313" key="14">
    <source>
        <dbReference type="Proteomes" id="UP000317371"/>
    </source>
</evidence>
<reference evidence="13 14" key="1">
    <citation type="submission" date="2019-06" db="EMBL/GenBank/DDBJ databases">
        <title>Genome sequence of Litorilinea aerophila BAA-2444.</title>
        <authorList>
            <person name="Maclea K.S."/>
            <person name="Maurais E.G."/>
            <person name="Iannazzi L.C."/>
        </authorList>
    </citation>
    <scope>NUCLEOTIDE SEQUENCE [LARGE SCALE GENOMIC DNA]</scope>
    <source>
        <strain evidence="13 14">ATCC BAA-2444</strain>
    </source>
</reference>
<gene>
    <name evidence="9 13" type="primary">thiE</name>
    <name evidence="13" type="ORF">FKZ61_11240</name>
</gene>
<feature type="domain" description="Thiamine phosphate synthase/TenI" evidence="12">
    <location>
        <begin position="9"/>
        <end position="190"/>
    </location>
</feature>
<dbReference type="InterPro" id="IPR034291">
    <property type="entry name" value="TMP_synthase"/>
</dbReference>
<evidence type="ECO:0000313" key="13">
    <source>
        <dbReference type="EMBL" id="TQE95689.1"/>
    </source>
</evidence>
<dbReference type="InParanoid" id="A0A540VG00"/>
<comment type="similarity">
    <text evidence="9 10">Belongs to the thiamine-phosphate synthase family.</text>
</comment>
<dbReference type="FunFam" id="3.20.20.70:FF:000096">
    <property type="entry name" value="Thiamine-phosphate synthase"/>
    <property type="match status" value="1"/>
</dbReference>
<dbReference type="InterPro" id="IPR013785">
    <property type="entry name" value="Aldolase_TIM"/>
</dbReference>
<comment type="pathway">
    <text evidence="1 9 11">Cofactor biosynthesis; thiamine diphosphate biosynthesis; thiamine phosphate from 4-amino-2-methyl-5-diphosphomethylpyrimidine and 4-methyl-5-(2-phosphoethyl)-thiazole: step 1/1.</text>
</comment>
<dbReference type="AlphaFoldDB" id="A0A540VG00"/>